<dbReference type="SMART" id="SM00421">
    <property type="entry name" value="HTH_LUXR"/>
    <property type="match status" value="1"/>
</dbReference>
<dbReference type="InterPro" id="IPR039420">
    <property type="entry name" value="WalR-like"/>
</dbReference>
<proteinExistence type="predicted"/>
<dbReference type="PANTHER" id="PTHR43214:SF38">
    <property type="entry name" value="NITRATE_NITRITE RESPONSE REGULATOR PROTEIN NARL"/>
    <property type="match status" value="1"/>
</dbReference>
<dbReference type="InterPro" id="IPR016032">
    <property type="entry name" value="Sig_transdc_resp-reg_C-effctor"/>
</dbReference>
<evidence type="ECO:0000259" key="2">
    <source>
        <dbReference type="PROSITE" id="PS50043"/>
    </source>
</evidence>
<dbReference type="PANTHER" id="PTHR43214">
    <property type="entry name" value="TWO-COMPONENT RESPONSE REGULATOR"/>
    <property type="match status" value="1"/>
</dbReference>
<evidence type="ECO:0000313" key="3">
    <source>
        <dbReference type="EMBL" id="MFC3156079.1"/>
    </source>
</evidence>
<feature type="domain" description="HTH luxR-type" evidence="2">
    <location>
        <begin position="129"/>
        <end position="194"/>
    </location>
</feature>
<dbReference type="SUPFAM" id="SSF46894">
    <property type="entry name" value="C-terminal effector domain of the bipartite response regulators"/>
    <property type="match status" value="1"/>
</dbReference>
<keyword evidence="1" id="KW-0238">DNA-binding</keyword>
<dbReference type="InterPro" id="IPR000792">
    <property type="entry name" value="Tscrpt_reg_LuxR_C"/>
</dbReference>
<protein>
    <submittedName>
        <fullName evidence="3">Response regulator transcription factor</fullName>
    </submittedName>
</protein>
<name>A0ABV7HQH5_9GAMM</name>
<dbReference type="RefSeq" id="WP_339618099.1">
    <property type="nucleotide sequence ID" value="NZ_AP031500.1"/>
</dbReference>
<dbReference type="PROSITE" id="PS50043">
    <property type="entry name" value="HTH_LUXR_2"/>
    <property type="match status" value="1"/>
</dbReference>
<evidence type="ECO:0000313" key="4">
    <source>
        <dbReference type="Proteomes" id="UP001595548"/>
    </source>
</evidence>
<dbReference type="EMBL" id="JBHRTL010000026">
    <property type="protein sequence ID" value="MFC3156079.1"/>
    <property type="molecule type" value="Genomic_DNA"/>
</dbReference>
<organism evidence="3 4">
    <name type="scientific">Gilvimarinus japonicus</name>
    <dbReference type="NCBI Taxonomy" id="1796469"/>
    <lineage>
        <taxon>Bacteria</taxon>
        <taxon>Pseudomonadati</taxon>
        <taxon>Pseudomonadota</taxon>
        <taxon>Gammaproteobacteria</taxon>
        <taxon>Cellvibrionales</taxon>
        <taxon>Cellvibrionaceae</taxon>
        <taxon>Gilvimarinus</taxon>
    </lineage>
</organism>
<comment type="caution">
    <text evidence="3">The sequence shown here is derived from an EMBL/GenBank/DDBJ whole genome shotgun (WGS) entry which is preliminary data.</text>
</comment>
<dbReference type="Gene3D" id="3.40.50.2300">
    <property type="match status" value="1"/>
</dbReference>
<evidence type="ECO:0000256" key="1">
    <source>
        <dbReference type="ARBA" id="ARBA00023125"/>
    </source>
</evidence>
<keyword evidence="4" id="KW-1185">Reference proteome</keyword>
<dbReference type="Pfam" id="PF00196">
    <property type="entry name" value="GerE"/>
    <property type="match status" value="1"/>
</dbReference>
<sequence length="195" mass="21089">MQSVFVSTSQVNSARWRMAMADAQVCLDCPPDELPVDHQTLVWLVMTGAWGEHLKVALAAGAKVIAMTLNETASEARTIIGLGASGYVHALAAPELLVQVKNAVEYDGLWLGKHLLSELLALSSPTKPRPAVGDHLSMRERTVAQAVAKGKSNKEVARELNITERTVKAHLSACFDKLGVRDRMQLALLINRDGA</sequence>
<gene>
    <name evidence="3" type="ORF">ACFOEB_12790</name>
</gene>
<accession>A0ABV7HQH5</accession>
<reference evidence="4" key="1">
    <citation type="journal article" date="2019" name="Int. J. Syst. Evol. Microbiol.">
        <title>The Global Catalogue of Microorganisms (GCM) 10K type strain sequencing project: providing services to taxonomists for standard genome sequencing and annotation.</title>
        <authorList>
            <consortium name="The Broad Institute Genomics Platform"/>
            <consortium name="The Broad Institute Genome Sequencing Center for Infectious Disease"/>
            <person name="Wu L."/>
            <person name="Ma J."/>
        </authorList>
    </citation>
    <scope>NUCLEOTIDE SEQUENCE [LARGE SCALE GENOMIC DNA]</scope>
    <source>
        <strain evidence="4">KCTC 52141</strain>
    </source>
</reference>
<dbReference type="CDD" id="cd06170">
    <property type="entry name" value="LuxR_C_like"/>
    <property type="match status" value="1"/>
</dbReference>
<dbReference type="PRINTS" id="PR00038">
    <property type="entry name" value="HTHLUXR"/>
</dbReference>
<dbReference type="Proteomes" id="UP001595548">
    <property type="component" value="Unassembled WGS sequence"/>
</dbReference>